<dbReference type="SUPFAM" id="SSF55073">
    <property type="entry name" value="Nucleotide cyclase"/>
    <property type="match status" value="1"/>
</dbReference>
<dbReference type="EMBL" id="JACHXM010000002">
    <property type="protein sequence ID" value="MBB3139979.1"/>
    <property type="molecule type" value="Genomic_DNA"/>
</dbReference>
<organism evidence="1 2">
    <name type="scientific">Halomonas organivorans</name>
    <dbReference type="NCBI Taxonomy" id="257772"/>
    <lineage>
        <taxon>Bacteria</taxon>
        <taxon>Pseudomonadati</taxon>
        <taxon>Pseudomonadota</taxon>
        <taxon>Gammaproteobacteria</taxon>
        <taxon>Oceanospirillales</taxon>
        <taxon>Halomonadaceae</taxon>
        <taxon>Halomonas</taxon>
    </lineage>
</organism>
<keyword evidence="1" id="KW-0240">DNA-directed RNA polymerase</keyword>
<evidence type="ECO:0000313" key="1">
    <source>
        <dbReference type="EMBL" id="MBB3139979.1"/>
    </source>
</evidence>
<keyword evidence="1" id="KW-0804">Transcription</keyword>
<accession>A0A7W5BVR5</accession>
<dbReference type="InterPro" id="IPR029787">
    <property type="entry name" value="Nucleotide_cyclase"/>
</dbReference>
<dbReference type="Gene3D" id="3.30.70.1230">
    <property type="entry name" value="Nucleotide cyclase"/>
    <property type="match status" value="1"/>
</dbReference>
<sequence length="215" mass="23792">MAIRLAVLTGDVIDSRRIDDARRLRRVLDAVLTRLADRHDGAYQRYRGDGFQLALGRADAALDAAMALRAALIANSDADRRWDARLAIAVGRDRWRPGHELASADGPVFVASGQALDTLDEGDAHLSLNLTDGPIEPCQTLLLRYLDALVDGWSPYAAEIVGLRLEHDETQQALAKRLGIRQPSVHKRLRAARWPLVADTLTHFRERLAQEAPTP</sequence>
<dbReference type="AlphaFoldDB" id="A0A7W5BVR5"/>
<name>A0A7W5BVR5_9GAMM</name>
<dbReference type="Proteomes" id="UP000525987">
    <property type="component" value="Unassembled WGS sequence"/>
</dbReference>
<reference evidence="1 2" key="1">
    <citation type="submission" date="2020-08" db="EMBL/GenBank/DDBJ databases">
        <title>Genomic Encyclopedia of Type Strains, Phase III (KMG-III): the genomes of soil and plant-associated and newly described type strains.</title>
        <authorList>
            <person name="Whitman W."/>
        </authorList>
    </citation>
    <scope>NUCLEOTIDE SEQUENCE [LARGE SCALE GENOMIC DNA]</scope>
    <source>
        <strain evidence="1 2">CECT 5995</strain>
    </source>
</reference>
<comment type="caution">
    <text evidence="1">The sequence shown here is derived from an EMBL/GenBank/DDBJ whole genome shotgun (WGS) entry which is preliminary data.</text>
</comment>
<keyword evidence="2" id="KW-1185">Reference proteome</keyword>
<evidence type="ECO:0000313" key="2">
    <source>
        <dbReference type="Proteomes" id="UP000525987"/>
    </source>
</evidence>
<gene>
    <name evidence="1" type="ORF">FHR96_000826</name>
</gene>
<protein>
    <submittedName>
        <fullName evidence="1">DNA-directed RNA polymerase specialized sigma24 family protein</fullName>
    </submittedName>
</protein>
<proteinExistence type="predicted"/>
<dbReference type="GO" id="GO:0000428">
    <property type="term" value="C:DNA-directed RNA polymerase complex"/>
    <property type="evidence" value="ECO:0007669"/>
    <property type="project" value="UniProtKB-KW"/>
</dbReference>
<dbReference type="RefSeq" id="WP_183386391.1">
    <property type="nucleotide sequence ID" value="NZ_JACHXM010000002.1"/>
</dbReference>